<keyword evidence="4" id="KW-1185">Reference proteome</keyword>
<dbReference type="GO" id="GO:0003677">
    <property type="term" value="F:DNA binding"/>
    <property type="evidence" value="ECO:0007669"/>
    <property type="project" value="UniProtKB-KW"/>
</dbReference>
<sequence>MNFAEENELVVAVGDLLGIQDGDKGRKLNRKLHRFPNYSFRQMLEYKCRKSGIKYIEVDVAYTSQGCSRCGEFGERNKGGVQM</sequence>
<reference evidence="3" key="1">
    <citation type="submission" date="2016-12" db="EMBL/GenBank/DDBJ databases">
        <title>Discovery of methanogenic haloarchaea.</title>
        <authorList>
            <person name="Sorokin D.Y."/>
            <person name="Makarova K.S."/>
            <person name="Abbas B."/>
            <person name="Ferrer M."/>
            <person name="Golyshin P.N."/>
        </authorList>
    </citation>
    <scope>NUCLEOTIDE SEQUENCE [LARGE SCALE GENOMIC DNA]</scope>
    <source>
        <strain evidence="3">HMET1</strain>
    </source>
</reference>
<proteinExistence type="predicted"/>
<name>A0A1Q6DW32_METT1</name>
<dbReference type="AlphaFoldDB" id="A0A1Q6DW32"/>
<organism evidence="3 4">
    <name type="scientific">Methanohalarchaeum thermophilum</name>
    <dbReference type="NCBI Taxonomy" id="1903181"/>
    <lineage>
        <taxon>Archaea</taxon>
        <taxon>Methanobacteriati</taxon>
        <taxon>Methanobacteriota</taxon>
        <taxon>Methanonatronarchaeia</taxon>
        <taxon>Methanonatronarchaeales</taxon>
        <taxon>Methanonatronarchaeaceae</taxon>
        <taxon>Candidatus Methanohalarchaeum</taxon>
    </lineage>
</organism>
<evidence type="ECO:0000313" key="3">
    <source>
        <dbReference type="EMBL" id="OKY78575.1"/>
    </source>
</evidence>
<dbReference type="InterPro" id="IPR010095">
    <property type="entry name" value="Cas12f1-like_TNB"/>
</dbReference>
<dbReference type="NCBIfam" id="TIGR01766">
    <property type="entry name" value="IS200/IS605 family accessory protein TnpB-like domain"/>
    <property type="match status" value="1"/>
</dbReference>
<dbReference type="EMBL" id="MSDW01000001">
    <property type="protein sequence ID" value="OKY78575.1"/>
    <property type="molecule type" value="Genomic_DNA"/>
</dbReference>
<evidence type="ECO:0000313" key="4">
    <source>
        <dbReference type="Proteomes" id="UP000185744"/>
    </source>
</evidence>
<evidence type="ECO:0000259" key="2">
    <source>
        <dbReference type="Pfam" id="PF07282"/>
    </source>
</evidence>
<dbReference type="Pfam" id="PF07282">
    <property type="entry name" value="Cas12f1-like_TNB"/>
    <property type="match status" value="1"/>
</dbReference>
<dbReference type="Proteomes" id="UP000185744">
    <property type="component" value="Unassembled WGS sequence"/>
</dbReference>
<protein>
    <submittedName>
        <fullName evidence="3">IS605 OrfB-like transposable element containing RNAse H-like and Zn finger domain</fullName>
    </submittedName>
</protein>
<feature type="domain" description="Cas12f1-like TNB" evidence="2">
    <location>
        <begin position="38"/>
        <end position="71"/>
    </location>
</feature>
<dbReference type="STRING" id="1903181.BTN85_1072"/>
<gene>
    <name evidence="3" type="ORF">BTN85_1072</name>
</gene>
<accession>A0A1Q6DW32</accession>
<dbReference type="InParanoid" id="A0A1Q6DW32"/>
<keyword evidence="1" id="KW-0238">DNA-binding</keyword>
<comment type="caution">
    <text evidence="3">The sequence shown here is derived from an EMBL/GenBank/DDBJ whole genome shotgun (WGS) entry which is preliminary data.</text>
</comment>
<evidence type="ECO:0000256" key="1">
    <source>
        <dbReference type="ARBA" id="ARBA00023125"/>
    </source>
</evidence>